<keyword evidence="2 5" id="KW-1133">Transmembrane helix</keyword>
<evidence type="ECO:0008006" key="8">
    <source>
        <dbReference type="Google" id="ProtNLM"/>
    </source>
</evidence>
<dbReference type="Gramene" id="Kaladp0034s0034.1.v1.1">
    <property type="protein sequence ID" value="Kaladp0034s0034.1.v1.1"/>
    <property type="gene ID" value="Kaladp0034s0034.v1.1"/>
</dbReference>
<name>A0A7N0TDY2_KALFE</name>
<dbReference type="EnsemblPlants" id="Kaladp0034s0034.1.v1.1">
    <property type="protein sequence ID" value="Kaladp0034s0034.1.v1.1"/>
    <property type="gene ID" value="Kaladp0034s0034.v1.1"/>
</dbReference>
<protein>
    <recommendedName>
        <fullName evidence="8">WAT1-related protein</fullName>
    </recommendedName>
</protein>
<dbReference type="AlphaFoldDB" id="A0A7N0TDY2"/>
<feature type="compositionally biased region" description="Basic and acidic residues" evidence="4">
    <location>
        <begin position="222"/>
        <end position="237"/>
    </location>
</feature>
<feature type="transmembrane region" description="Helical" evidence="5">
    <location>
        <begin position="16"/>
        <end position="34"/>
    </location>
</feature>
<feature type="transmembrane region" description="Helical" evidence="5">
    <location>
        <begin position="195"/>
        <end position="216"/>
    </location>
</feature>
<accession>A0A7N0TDY2</accession>
<feature type="transmembrane region" description="Helical" evidence="5">
    <location>
        <begin position="140"/>
        <end position="157"/>
    </location>
</feature>
<feature type="transmembrane region" description="Helical" evidence="5">
    <location>
        <begin position="72"/>
        <end position="92"/>
    </location>
</feature>
<keyword evidence="1 5" id="KW-0812">Transmembrane</keyword>
<evidence type="ECO:0000313" key="7">
    <source>
        <dbReference type="Proteomes" id="UP000594263"/>
    </source>
</evidence>
<dbReference type="Proteomes" id="UP000594263">
    <property type="component" value="Unplaced"/>
</dbReference>
<dbReference type="GO" id="GO:0022857">
    <property type="term" value="F:transmembrane transporter activity"/>
    <property type="evidence" value="ECO:0007669"/>
    <property type="project" value="InterPro"/>
</dbReference>
<feature type="transmembrane region" description="Helical" evidence="5">
    <location>
        <begin position="104"/>
        <end position="125"/>
    </location>
</feature>
<evidence type="ECO:0000256" key="4">
    <source>
        <dbReference type="SAM" id="MobiDB-lite"/>
    </source>
</evidence>
<evidence type="ECO:0000256" key="2">
    <source>
        <dbReference type="ARBA" id="ARBA00022989"/>
    </source>
</evidence>
<dbReference type="GO" id="GO:0016020">
    <property type="term" value="C:membrane"/>
    <property type="evidence" value="ECO:0007669"/>
    <property type="project" value="InterPro"/>
</dbReference>
<reference evidence="6" key="1">
    <citation type="submission" date="2021-01" db="UniProtKB">
        <authorList>
            <consortium name="EnsemblPlants"/>
        </authorList>
    </citation>
    <scope>IDENTIFICATION</scope>
</reference>
<evidence type="ECO:0000313" key="6">
    <source>
        <dbReference type="EnsemblPlants" id="Kaladp0034s0034.1.v1.1"/>
    </source>
</evidence>
<evidence type="ECO:0000256" key="1">
    <source>
        <dbReference type="ARBA" id="ARBA00022692"/>
    </source>
</evidence>
<sequence length="258" mass="28449">MVPITKVKWDKSYSRAKIIGTAISITGGIFVALYKGPVIQGGSTSSYYLQRLRALNTSPTPLLVFTASTDHWALGTLLLASSFFSISVWNIIQSGTLKQYPEVMTVTSFYSLMGTAQCAVVSMIAERDISAWKLELHSELPLIVATACFGSLIRSRVHLWGMRMKGPFYVPMFRPFGIIFATTIALTFFANSLHFGSLLGTLVSGMGYYTVMWGTVREEDERHHGDSAAADEHHSIEDGIESADAKVPLLRDRQDPDV</sequence>
<feature type="region of interest" description="Disordered" evidence="4">
    <location>
        <begin position="222"/>
        <end position="258"/>
    </location>
</feature>
<dbReference type="InterPro" id="IPR030184">
    <property type="entry name" value="WAT1-related"/>
</dbReference>
<keyword evidence="3 5" id="KW-0472">Membrane</keyword>
<feature type="transmembrane region" description="Helical" evidence="5">
    <location>
        <begin position="169"/>
        <end position="189"/>
    </location>
</feature>
<evidence type="ECO:0000256" key="5">
    <source>
        <dbReference type="SAM" id="Phobius"/>
    </source>
</evidence>
<dbReference type="PANTHER" id="PTHR31218">
    <property type="entry name" value="WAT1-RELATED PROTEIN"/>
    <property type="match status" value="1"/>
</dbReference>
<dbReference type="OMA" id="PENWILG"/>
<proteinExistence type="predicted"/>
<evidence type="ECO:0000256" key="3">
    <source>
        <dbReference type="ARBA" id="ARBA00023136"/>
    </source>
</evidence>
<keyword evidence="7" id="KW-1185">Reference proteome</keyword>
<feature type="compositionally biased region" description="Basic and acidic residues" evidence="4">
    <location>
        <begin position="249"/>
        <end position="258"/>
    </location>
</feature>
<organism evidence="6 7">
    <name type="scientific">Kalanchoe fedtschenkoi</name>
    <name type="common">Lavender scallops</name>
    <name type="synonym">South American air plant</name>
    <dbReference type="NCBI Taxonomy" id="63787"/>
    <lineage>
        <taxon>Eukaryota</taxon>
        <taxon>Viridiplantae</taxon>
        <taxon>Streptophyta</taxon>
        <taxon>Embryophyta</taxon>
        <taxon>Tracheophyta</taxon>
        <taxon>Spermatophyta</taxon>
        <taxon>Magnoliopsida</taxon>
        <taxon>eudicotyledons</taxon>
        <taxon>Gunneridae</taxon>
        <taxon>Pentapetalae</taxon>
        <taxon>Saxifragales</taxon>
        <taxon>Crassulaceae</taxon>
        <taxon>Kalanchoe</taxon>
    </lineage>
</organism>